<protein>
    <recommendedName>
        <fullName evidence="2">HTH cro/C1-type domain-containing protein</fullName>
    </recommendedName>
</protein>
<dbReference type="EMBL" id="CADCTM010000604">
    <property type="protein sequence ID" value="CAA9281142.1"/>
    <property type="molecule type" value="Genomic_DNA"/>
</dbReference>
<accession>A0A6J4JKU9</accession>
<organism evidence="1">
    <name type="scientific">uncultured Coleofasciculus sp</name>
    <dbReference type="NCBI Taxonomy" id="1267456"/>
    <lineage>
        <taxon>Bacteria</taxon>
        <taxon>Bacillati</taxon>
        <taxon>Cyanobacteriota</taxon>
        <taxon>Cyanophyceae</taxon>
        <taxon>Coleofasciculales</taxon>
        <taxon>Coleofasciculaceae</taxon>
        <taxon>Coleofasciculus</taxon>
        <taxon>environmental samples</taxon>
    </lineage>
</organism>
<name>A0A6J4JKU9_9CYAN</name>
<dbReference type="AlphaFoldDB" id="A0A6J4JKU9"/>
<dbReference type="InterPro" id="IPR010982">
    <property type="entry name" value="Lambda_DNA-bd_dom_sf"/>
</dbReference>
<gene>
    <name evidence="1" type="ORF">AVDCRST_MAG92-3553</name>
</gene>
<sequence length="86" mass="9769">MRFSEAFRETIFRFRLKGISLARRSGLTPKQISTFQNGGNLRIDSVEKILEALPKPAKAYMLSLVAQDETQNPPIMGKNPDQEMED</sequence>
<evidence type="ECO:0000313" key="1">
    <source>
        <dbReference type="EMBL" id="CAA9281142.1"/>
    </source>
</evidence>
<reference evidence="1" key="1">
    <citation type="submission" date="2020-02" db="EMBL/GenBank/DDBJ databases">
        <authorList>
            <person name="Meier V. D."/>
        </authorList>
    </citation>
    <scope>NUCLEOTIDE SEQUENCE</scope>
    <source>
        <strain evidence="1">AVDCRST_MAG92</strain>
    </source>
</reference>
<proteinExistence type="predicted"/>
<dbReference type="SUPFAM" id="SSF47413">
    <property type="entry name" value="lambda repressor-like DNA-binding domains"/>
    <property type="match status" value="1"/>
</dbReference>
<evidence type="ECO:0008006" key="2">
    <source>
        <dbReference type="Google" id="ProtNLM"/>
    </source>
</evidence>
<dbReference type="GO" id="GO:0003677">
    <property type="term" value="F:DNA binding"/>
    <property type="evidence" value="ECO:0007669"/>
    <property type="project" value="InterPro"/>
</dbReference>